<organism evidence="2 3">
    <name type="scientific">Rothia santali</name>
    <dbReference type="NCBI Taxonomy" id="2949643"/>
    <lineage>
        <taxon>Bacteria</taxon>
        <taxon>Bacillati</taxon>
        <taxon>Actinomycetota</taxon>
        <taxon>Actinomycetes</taxon>
        <taxon>Micrococcales</taxon>
        <taxon>Micrococcaceae</taxon>
        <taxon>Rothia</taxon>
    </lineage>
</organism>
<proteinExistence type="predicted"/>
<dbReference type="RefSeq" id="WP_254166207.1">
    <property type="nucleotide sequence ID" value="NZ_JANAFB010000014.1"/>
</dbReference>
<feature type="transmembrane region" description="Helical" evidence="1">
    <location>
        <begin position="79"/>
        <end position="104"/>
    </location>
</feature>
<evidence type="ECO:0000256" key="1">
    <source>
        <dbReference type="SAM" id="Phobius"/>
    </source>
</evidence>
<gene>
    <name evidence="2" type="ORF">NBM05_07340</name>
</gene>
<sequence length="110" mass="10933">MNALATEIVIGASRAGSLMAEAYDPGVTPDGGAPWMATGRTVVGYIAATALLGMVAVLIVGALLLGISKISHSGQLQQIGVGVILWGLVVCAIIAAASGLVYWASGLAIV</sequence>
<keyword evidence="3" id="KW-1185">Reference proteome</keyword>
<dbReference type="Proteomes" id="UP001139502">
    <property type="component" value="Unassembled WGS sequence"/>
</dbReference>
<comment type="caution">
    <text evidence="2">The sequence shown here is derived from an EMBL/GenBank/DDBJ whole genome shotgun (WGS) entry which is preliminary data.</text>
</comment>
<accession>A0A9X2HEL1</accession>
<keyword evidence="1" id="KW-0812">Transmembrane</keyword>
<dbReference type="AlphaFoldDB" id="A0A9X2HEL1"/>
<feature type="transmembrane region" description="Helical" evidence="1">
    <location>
        <begin position="42"/>
        <end position="67"/>
    </location>
</feature>
<evidence type="ECO:0000313" key="2">
    <source>
        <dbReference type="EMBL" id="MCP3425824.1"/>
    </source>
</evidence>
<evidence type="ECO:0000313" key="3">
    <source>
        <dbReference type="Proteomes" id="UP001139502"/>
    </source>
</evidence>
<protein>
    <submittedName>
        <fullName evidence="2">Uncharacterized protein</fullName>
    </submittedName>
</protein>
<dbReference type="EMBL" id="JANAFB010000014">
    <property type="protein sequence ID" value="MCP3425824.1"/>
    <property type="molecule type" value="Genomic_DNA"/>
</dbReference>
<name>A0A9X2HEL1_9MICC</name>
<keyword evidence="1" id="KW-0472">Membrane</keyword>
<keyword evidence="1" id="KW-1133">Transmembrane helix</keyword>
<reference evidence="2" key="1">
    <citation type="submission" date="2022-06" db="EMBL/GenBank/DDBJ databases">
        <title>Rothia sp. isolated from sandalwood seedling.</title>
        <authorList>
            <person name="Tuikhar N."/>
            <person name="Kirdat K."/>
            <person name="Thorat V."/>
            <person name="Swetha P."/>
            <person name="Padma S."/>
            <person name="Sundararaj R."/>
            <person name="Yadav A."/>
        </authorList>
    </citation>
    <scope>NUCLEOTIDE SEQUENCE</scope>
    <source>
        <strain evidence="2">AR01</strain>
    </source>
</reference>